<evidence type="ECO:0000256" key="7">
    <source>
        <dbReference type="SAM" id="Phobius"/>
    </source>
</evidence>
<dbReference type="AlphaFoldDB" id="A0A562WMP9"/>
<comment type="subcellular location">
    <subcellularLocation>
        <location evidence="1">Cell membrane</location>
        <topology evidence="1">Multi-pass membrane protein</topology>
    </subcellularLocation>
</comment>
<accession>A0A562WMP9</accession>
<protein>
    <submittedName>
        <fullName evidence="8">Nucleoside ABC transporter membrane protein</fullName>
    </submittedName>
</protein>
<evidence type="ECO:0000256" key="1">
    <source>
        <dbReference type="ARBA" id="ARBA00004651"/>
    </source>
</evidence>
<dbReference type="Pfam" id="PF02653">
    <property type="entry name" value="BPD_transp_2"/>
    <property type="match status" value="1"/>
</dbReference>
<feature type="compositionally biased region" description="Polar residues" evidence="6">
    <location>
        <begin position="35"/>
        <end position="52"/>
    </location>
</feature>
<dbReference type="RefSeq" id="WP_145820106.1">
    <property type="nucleotide sequence ID" value="NZ_AP023438.1"/>
</dbReference>
<evidence type="ECO:0000256" key="2">
    <source>
        <dbReference type="ARBA" id="ARBA00022475"/>
    </source>
</evidence>
<feature type="transmembrane region" description="Helical" evidence="7">
    <location>
        <begin position="248"/>
        <end position="268"/>
    </location>
</feature>
<dbReference type="GO" id="GO:0022857">
    <property type="term" value="F:transmembrane transporter activity"/>
    <property type="evidence" value="ECO:0007669"/>
    <property type="project" value="InterPro"/>
</dbReference>
<dbReference type="OrthoDB" id="45037at2"/>
<keyword evidence="3 7" id="KW-0812">Transmembrane</keyword>
<evidence type="ECO:0000313" key="9">
    <source>
        <dbReference type="Proteomes" id="UP000319728"/>
    </source>
</evidence>
<feature type="transmembrane region" description="Helical" evidence="7">
    <location>
        <begin position="429"/>
        <end position="451"/>
    </location>
</feature>
<dbReference type="GO" id="GO:0005886">
    <property type="term" value="C:plasma membrane"/>
    <property type="evidence" value="ECO:0007669"/>
    <property type="project" value="UniProtKB-SubCell"/>
</dbReference>
<keyword evidence="5 7" id="KW-0472">Membrane</keyword>
<organism evidence="8 9">
    <name type="scientific">Micromonospora sagamiensis</name>
    <dbReference type="NCBI Taxonomy" id="47875"/>
    <lineage>
        <taxon>Bacteria</taxon>
        <taxon>Bacillati</taxon>
        <taxon>Actinomycetota</taxon>
        <taxon>Actinomycetes</taxon>
        <taxon>Micromonosporales</taxon>
        <taxon>Micromonosporaceae</taxon>
        <taxon>Micromonospora</taxon>
    </lineage>
</organism>
<reference evidence="8 9" key="1">
    <citation type="submission" date="2019-07" db="EMBL/GenBank/DDBJ databases">
        <title>R&amp;d 2014.</title>
        <authorList>
            <person name="Klenk H.-P."/>
        </authorList>
    </citation>
    <scope>NUCLEOTIDE SEQUENCE [LARGE SCALE GENOMIC DNA]</scope>
    <source>
        <strain evidence="8 9">DSM 43912</strain>
    </source>
</reference>
<evidence type="ECO:0000313" key="8">
    <source>
        <dbReference type="EMBL" id="TWJ31371.1"/>
    </source>
</evidence>
<evidence type="ECO:0000256" key="4">
    <source>
        <dbReference type="ARBA" id="ARBA00022989"/>
    </source>
</evidence>
<feature type="transmembrane region" description="Helical" evidence="7">
    <location>
        <begin position="375"/>
        <end position="393"/>
    </location>
</feature>
<feature type="transmembrane region" description="Helical" evidence="7">
    <location>
        <begin position="217"/>
        <end position="236"/>
    </location>
</feature>
<dbReference type="PANTHER" id="PTHR47089:SF1">
    <property type="entry name" value="GUANOSINE ABC TRANSPORTER PERMEASE PROTEIN NUPP"/>
    <property type="match status" value="1"/>
</dbReference>
<gene>
    <name evidence="8" type="ORF">JD81_04926</name>
</gene>
<feature type="transmembrane region" description="Helical" evidence="7">
    <location>
        <begin position="349"/>
        <end position="369"/>
    </location>
</feature>
<feature type="transmembrane region" description="Helical" evidence="7">
    <location>
        <begin position="191"/>
        <end position="211"/>
    </location>
</feature>
<feature type="transmembrane region" description="Helical" evidence="7">
    <location>
        <begin position="301"/>
        <end position="319"/>
    </location>
</feature>
<sequence length="469" mass="48165">MTNPNPAAGSPDKEPATTEQAARDAGGGTGRAADPTSTTTPAGTKQPATTTPAGAKRPGDDGARPSLGQLFLANLWAANTVTVTVLALVLAMLVGAVLIIISDPDVLATYSYITARPSDAINASWTAVSEGYANLFKGSIFDPEAFSGWLNGSNGWEPVFAPISETLTYAAPLVFTGLSVALAFRGGLFNIGAQGQATIGVILAALAGFLLPLPPVVHLLVAVIAGALGGAVWGFIPGILKARTGAHEVINTIMLNYVGVYFLSWIIVQNGVQDPERTDAISRSVDGSAQLPRLLGADLRVHAGILLAVAATWFVAWLLNRSTFGFELRAVGANPDAARTAGIGVGKTYALMMALAGALAGLGGAQMVLGTTAAALTPLVVAQIGFDGILVALLGRVKPWGVLLAALLFGALQAGGNRMQSYSGISLELVTVLQALIVIFIAAPALVKAIFRLRAARAARLQTSLAKGW</sequence>
<feature type="transmembrane region" description="Helical" evidence="7">
    <location>
        <begin position="400"/>
        <end position="417"/>
    </location>
</feature>
<name>A0A562WMP9_9ACTN</name>
<keyword evidence="4 7" id="KW-1133">Transmembrane helix</keyword>
<keyword evidence="9" id="KW-1185">Reference proteome</keyword>
<evidence type="ECO:0000256" key="5">
    <source>
        <dbReference type="ARBA" id="ARBA00023136"/>
    </source>
</evidence>
<dbReference type="InterPro" id="IPR001851">
    <property type="entry name" value="ABC_transp_permease"/>
</dbReference>
<dbReference type="CDD" id="cd06580">
    <property type="entry name" value="TM_PBP1_transp_TpRbsC_like"/>
    <property type="match status" value="1"/>
</dbReference>
<dbReference type="EMBL" id="VLLP01000001">
    <property type="protein sequence ID" value="TWJ31371.1"/>
    <property type="molecule type" value="Genomic_DNA"/>
</dbReference>
<dbReference type="PANTHER" id="PTHR47089">
    <property type="entry name" value="ABC TRANSPORTER, PERMEASE PROTEIN"/>
    <property type="match status" value="1"/>
</dbReference>
<dbReference type="Proteomes" id="UP000319728">
    <property type="component" value="Unassembled WGS sequence"/>
</dbReference>
<keyword evidence="2" id="KW-1003">Cell membrane</keyword>
<proteinExistence type="predicted"/>
<feature type="transmembrane region" description="Helical" evidence="7">
    <location>
        <begin position="76"/>
        <end position="101"/>
    </location>
</feature>
<comment type="caution">
    <text evidence="8">The sequence shown here is derived from an EMBL/GenBank/DDBJ whole genome shotgun (WGS) entry which is preliminary data.</text>
</comment>
<evidence type="ECO:0000256" key="6">
    <source>
        <dbReference type="SAM" id="MobiDB-lite"/>
    </source>
</evidence>
<evidence type="ECO:0000256" key="3">
    <source>
        <dbReference type="ARBA" id="ARBA00022692"/>
    </source>
</evidence>
<feature type="transmembrane region" description="Helical" evidence="7">
    <location>
        <begin position="166"/>
        <end position="184"/>
    </location>
</feature>
<feature type="region of interest" description="Disordered" evidence="6">
    <location>
        <begin position="1"/>
        <end position="62"/>
    </location>
</feature>